<organism evidence="3 4">
    <name type="scientific">Gonapodya prolifera (strain JEL478)</name>
    <name type="common">Monoblepharis prolifera</name>
    <dbReference type="NCBI Taxonomy" id="1344416"/>
    <lineage>
        <taxon>Eukaryota</taxon>
        <taxon>Fungi</taxon>
        <taxon>Fungi incertae sedis</taxon>
        <taxon>Chytridiomycota</taxon>
        <taxon>Chytridiomycota incertae sedis</taxon>
        <taxon>Monoblepharidomycetes</taxon>
        <taxon>Monoblepharidales</taxon>
        <taxon>Gonapodyaceae</taxon>
        <taxon>Gonapodya</taxon>
    </lineage>
</organism>
<dbReference type="OrthoDB" id="809632at2759"/>
<dbReference type="PANTHER" id="PTHR43205:SF7">
    <property type="entry name" value="PROSTAGLANDIN REDUCTASE 1"/>
    <property type="match status" value="1"/>
</dbReference>
<evidence type="ECO:0000313" key="3">
    <source>
        <dbReference type="EMBL" id="KXS15879.1"/>
    </source>
</evidence>
<reference evidence="3 4" key="1">
    <citation type="journal article" date="2015" name="Genome Biol. Evol.">
        <title>Phylogenomic analyses indicate that early fungi evolved digesting cell walls of algal ancestors of land plants.</title>
        <authorList>
            <person name="Chang Y."/>
            <person name="Wang S."/>
            <person name="Sekimoto S."/>
            <person name="Aerts A.L."/>
            <person name="Choi C."/>
            <person name="Clum A."/>
            <person name="LaButti K.M."/>
            <person name="Lindquist E.A."/>
            <person name="Yee Ngan C."/>
            <person name="Ohm R.A."/>
            <person name="Salamov A.A."/>
            <person name="Grigoriev I.V."/>
            <person name="Spatafora J.W."/>
            <person name="Berbee M.L."/>
        </authorList>
    </citation>
    <scope>NUCLEOTIDE SEQUENCE [LARGE SCALE GENOMIC DNA]</scope>
    <source>
        <strain evidence="3 4">JEL478</strain>
    </source>
</reference>
<dbReference type="InterPro" id="IPR036291">
    <property type="entry name" value="NAD(P)-bd_dom_sf"/>
</dbReference>
<accession>A0A139AGR5</accession>
<dbReference type="Gene3D" id="3.90.180.10">
    <property type="entry name" value="Medium-chain alcohol dehydrogenases, catalytic domain"/>
    <property type="match status" value="2"/>
</dbReference>
<evidence type="ECO:0000259" key="2">
    <source>
        <dbReference type="Pfam" id="PF16884"/>
    </source>
</evidence>
<keyword evidence="1" id="KW-0560">Oxidoreductase</keyword>
<dbReference type="Proteomes" id="UP000070544">
    <property type="component" value="Unassembled WGS sequence"/>
</dbReference>
<name>A0A139AGR5_GONPJ</name>
<dbReference type="EMBL" id="KQ965759">
    <property type="protein sequence ID" value="KXS15879.1"/>
    <property type="molecule type" value="Genomic_DNA"/>
</dbReference>
<protein>
    <recommendedName>
        <fullName evidence="2">Oxidoreductase N-terminal domain-containing protein</fullName>
    </recommendedName>
</protein>
<feature type="domain" description="Oxidoreductase N-terminal" evidence="2">
    <location>
        <begin position="9"/>
        <end position="121"/>
    </location>
</feature>
<dbReference type="InterPro" id="IPR011032">
    <property type="entry name" value="GroES-like_sf"/>
</dbReference>
<dbReference type="Pfam" id="PF16884">
    <property type="entry name" value="ADH_N_2"/>
    <property type="match status" value="1"/>
</dbReference>
<dbReference type="PANTHER" id="PTHR43205">
    <property type="entry name" value="PROSTAGLANDIN REDUCTASE"/>
    <property type="match status" value="1"/>
</dbReference>
<proteinExistence type="predicted"/>
<dbReference type="SUPFAM" id="SSF51735">
    <property type="entry name" value="NAD(P)-binding Rossmann-fold domains"/>
    <property type="match status" value="1"/>
</dbReference>
<evidence type="ECO:0000313" key="4">
    <source>
        <dbReference type="Proteomes" id="UP000070544"/>
    </source>
</evidence>
<dbReference type="GO" id="GO:0016628">
    <property type="term" value="F:oxidoreductase activity, acting on the CH-CH group of donors, NAD or NADP as acceptor"/>
    <property type="evidence" value="ECO:0007669"/>
    <property type="project" value="InterPro"/>
</dbReference>
<dbReference type="SUPFAM" id="SSF50129">
    <property type="entry name" value="GroES-like"/>
    <property type="match status" value="1"/>
</dbReference>
<sequence length="314" mass="34923">MPLPHSALALASFPDGWLTPEHFTFVDVPAIDPDGPMEDVLDDGDALLENTYLSLDPYMRGRIAQGEHSYTSNFKLWQPIDGYGVSKILHSRNLRNPAGQHVTSVVTRWSNYQVTKRATIEALEKATMWILVEDEPDVPLTYYVGPLDVGLFKYGEPKKGETLFVSGVSRAVGQAVIILAKSFSLRVIGSAGVTKRLLIAWNNYKKPPGGSILLAIKSIAPNGLVGDQQEFGGSDYSITNGRFIVPNRLMIRGFIVRDDRVEWIGRVFDDVKKQIREGKWKAYKEDARKGLEEAPSFFVGMLKGDNRGKAIIQL</sequence>
<dbReference type="InterPro" id="IPR045010">
    <property type="entry name" value="MDR_fam"/>
</dbReference>
<dbReference type="AlphaFoldDB" id="A0A139AGR5"/>
<dbReference type="InterPro" id="IPR041694">
    <property type="entry name" value="ADH_N_2"/>
</dbReference>
<dbReference type="Gene3D" id="3.40.50.720">
    <property type="entry name" value="NAD(P)-binding Rossmann-like Domain"/>
    <property type="match status" value="2"/>
</dbReference>
<evidence type="ECO:0000256" key="1">
    <source>
        <dbReference type="ARBA" id="ARBA00023002"/>
    </source>
</evidence>
<gene>
    <name evidence="3" type="ORF">M427DRAFT_44241</name>
</gene>
<keyword evidence="4" id="KW-1185">Reference proteome</keyword>